<reference evidence="4 5" key="1">
    <citation type="submission" date="2019-03" db="EMBL/GenBank/DDBJ databases">
        <title>Comparative genomic analyses of the sweetpotato soil rot pathogen, Streptomyces ipomoeae.</title>
        <authorList>
            <person name="Ruschel Soares N."/>
            <person name="Badger J.H."/>
            <person name="Huguet-Tapia J.C."/>
            <person name="Clark C.A."/>
            <person name="Pettis G.S."/>
        </authorList>
    </citation>
    <scope>NUCLEOTIDE SEQUENCE [LARGE SCALE GENOMIC DNA]</scope>
    <source>
        <strain evidence="4 5">88-35</strain>
    </source>
</reference>
<dbReference type="SMART" id="SM00823">
    <property type="entry name" value="PKS_PP"/>
    <property type="match status" value="1"/>
</dbReference>
<dbReference type="InterPro" id="IPR020806">
    <property type="entry name" value="PKS_PP-bd"/>
</dbReference>
<evidence type="ECO:0000259" key="3">
    <source>
        <dbReference type="PROSITE" id="PS50075"/>
    </source>
</evidence>
<protein>
    <submittedName>
        <fullName evidence="4">Acyl carrier protein</fullName>
    </submittedName>
</protein>
<dbReference type="Proteomes" id="UP000318720">
    <property type="component" value="Unassembled WGS sequence"/>
</dbReference>
<evidence type="ECO:0000313" key="5">
    <source>
        <dbReference type="Proteomes" id="UP000318720"/>
    </source>
</evidence>
<accession>A0AAE8W805</accession>
<dbReference type="RefSeq" id="WP_009311434.1">
    <property type="nucleotide sequence ID" value="NZ_JARAVA010000064.1"/>
</dbReference>
<dbReference type="SUPFAM" id="SSF47336">
    <property type="entry name" value="ACP-like"/>
    <property type="match status" value="1"/>
</dbReference>
<proteinExistence type="predicted"/>
<dbReference type="InterPro" id="IPR009081">
    <property type="entry name" value="PP-bd_ACP"/>
</dbReference>
<keyword evidence="2" id="KW-0597">Phosphoprotein</keyword>
<feature type="domain" description="Carrier" evidence="3">
    <location>
        <begin position="7"/>
        <end position="88"/>
    </location>
</feature>
<evidence type="ECO:0000313" key="4">
    <source>
        <dbReference type="EMBL" id="TQE40219.1"/>
    </source>
</evidence>
<dbReference type="GO" id="GO:0017000">
    <property type="term" value="P:antibiotic biosynthetic process"/>
    <property type="evidence" value="ECO:0007669"/>
    <property type="project" value="UniProtKB-ARBA"/>
</dbReference>
<name>A0AAE8W805_9ACTN</name>
<organism evidence="4 5">
    <name type="scientific">Streptomyces ipomoeae</name>
    <dbReference type="NCBI Taxonomy" id="103232"/>
    <lineage>
        <taxon>Bacteria</taxon>
        <taxon>Bacillati</taxon>
        <taxon>Actinomycetota</taxon>
        <taxon>Actinomycetes</taxon>
        <taxon>Kitasatosporales</taxon>
        <taxon>Streptomycetaceae</taxon>
        <taxon>Streptomyces</taxon>
    </lineage>
</organism>
<dbReference type="InterPro" id="IPR036736">
    <property type="entry name" value="ACP-like_sf"/>
</dbReference>
<comment type="caution">
    <text evidence="4">The sequence shown here is derived from an EMBL/GenBank/DDBJ whole genome shotgun (WGS) entry which is preliminary data.</text>
</comment>
<gene>
    <name evidence="4" type="ORF">Sipo8835_00200</name>
</gene>
<evidence type="ECO:0000256" key="2">
    <source>
        <dbReference type="ARBA" id="ARBA00022553"/>
    </source>
</evidence>
<dbReference type="Gene3D" id="1.10.1200.10">
    <property type="entry name" value="ACP-like"/>
    <property type="match status" value="1"/>
</dbReference>
<sequence length="88" mass="9579">MTTEVTQVTVEELATLMKKAAGVTVDPHDLEARVDSTFAEFGLDSLGLLGIVGELENRYGRALPTDAERCKSPRAFLDLVNDVLRTEA</sequence>
<dbReference type="PROSITE" id="PS00012">
    <property type="entry name" value="PHOSPHOPANTETHEINE"/>
    <property type="match status" value="1"/>
</dbReference>
<dbReference type="InterPro" id="IPR006162">
    <property type="entry name" value="Ppantetheine_attach_site"/>
</dbReference>
<dbReference type="EMBL" id="SPAZ01000004">
    <property type="protein sequence ID" value="TQE40219.1"/>
    <property type="molecule type" value="Genomic_DNA"/>
</dbReference>
<keyword evidence="1" id="KW-0596">Phosphopantetheine</keyword>
<dbReference type="PROSITE" id="PS50075">
    <property type="entry name" value="CARRIER"/>
    <property type="match status" value="1"/>
</dbReference>
<evidence type="ECO:0000256" key="1">
    <source>
        <dbReference type="ARBA" id="ARBA00022450"/>
    </source>
</evidence>
<dbReference type="AlphaFoldDB" id="A0AAE8W805"/>
<dbReference type="GO" id="GO:0031177">
    <property type="term" value="F:phosphopantetheine binding"/>
    <property type="evidence" value="ECO:0007669"/>
    <property type="project" value="InterPro"/>
</dbReference>
<dbReference type="Pfam" id="PF00550">
    <property type="entry name" value="PP-binding"/>
    <property type="match status" value="1"/>
</dbReference>